<reference evidence="2 3" key="1">
    <citation type="journal article" date="2012" name="Genome Biol.">
        <title>Genome and low-iron response of an oceanic diatom adapted to chronic iron limitation.</title>
        <authorList>
            <person name="Lommer M."/>
            <person name="Specht M."/>
            <person name="Roy A.S."/>
            <person name="Kraemer L."/>
            <person name="Andreson R."/>
            <person name="Gutowska M.A."/>
            <person name="Wolf J."/>
            <person name="Bergner S.V."/>
            <person name="Schilhabel M.B."/>
            <person name="Klostermeier U.C."/>
            <person name="Beiko R.G."/>
            <person name="Rosenstiel P."/>
            <person name="Hippler M."/>
            <person name="Laroche J."/>
        </authorList>
    </citation>
    <scope>NUCLEOTIDE SEQUENCE [LARGE SCALE GENOMIC DNA]</scope>
    <source>
        <strain evidence="2 3">CCMP1005</strain>
    </source>
</reference>
<evidence type="ECO:0000313" key="3">
    <source>
        <dbReference type="Proteomes" id="UP000266841"/>
    </source>
</evidence>
<dbReference type="Proteomes" id="UP000266841">
    <property type="component" value="Unassembled WGS sequence"/>
</dbReference>
<name>K0SGM4_THAOC</name>
<feature type="compositionally biased region" description="Gly residues" evidence="1">
    <location>
        <begin position="143"/>
        <end position="152"/>
    </location>
</feature>
<feature type="compositionally biased region" description="Low complexity" evidence="1">
    <location>
        <begin position="181"/>
        <end position="195"/>
    </location>
</feature>
<feature type="compositionally biased region" description="Basic and acidic residues" evidence="1">
    <location>
        <begin position="34"/>
        <end position="45"/>
    </location>
</feature>
<sequence length="239" mass="25333">MTRRRTDAHMTCRRASDGFLRSRSPPGDWTSCGRGEDGELSRRGSDQYVQWDLTPSSRRSGIGMSKRRVRGGGECARTEGRRDLGSRPPSLRDTGVLRCALTRIRRGAVAVLPGGDPVAVLPGGGHAPPSSVQEIARALRGPASGGHAGRGEGPSSQPAMPPGLPLRPRLSRTFRGGRGTSGNAAAGRDGTTARGVRPQEPGCDSNGRVGTDRGQLTSRTHHMSPYLTLILKSNTIDQI</sequence>
<dbReference type="AlphaFoldDB" id="K0SGM4"/>
<dbReference type="EMBL" id="AGNL01016021">
    <property type="protein sequence ID" value="EJK65303.1"/>
    <property type="molecule type" value="Genomic_DNA"/>
</dbReference>
<evidence type="ECO:0000313" key="2">
    <source>
        <dbReference type="EMBL" id="EJK65303.1"/>
    </source>
</evidence>
<gene>
    <name evidence="2" type="ORF">THAOC_13850</name>
</gene>
<accession>K0SGM4</accession>
<feature type="region of interest" description="Disordered" evidence="1">
    <location>
        <begin position="1"/>
        <end position="93"/>
    </location>
</feature>
<feature type="region of interest" description="Disordered" evidence="1">
    <location>
        <begin position="141"/>
        <end position="220"/>
    </location>
</feature>
<keyword evidence="3" id="KW-1185">Reference proteome</keyword>
<evidence type="ECO:0000256" key="1">
    <source>
        <dbReference type="SAM" id="MobiDB-lite"/>
    </source>
</evidence>
<feature type="compositionally biased region" description="Basic and acidic residues" evidence="1">
    <location>
        <begin position="76"/>
        <end position="85"/>
    </location>
</feature>
<protein>
    <submittedName>
        <fullName evidence="2">Uncharacterized protein</fullName>
    </submittedName>
</protein>
<proteinExistence type="predicted"/>
<feature type="compositionally biased region" description="Basic and acidic residues" evidence="1">
    <location>
        <begin position="1"/>
        <end position="16"/>
    </location>
</feature>
<comment type="caution">
    <text evidence="2">The sequence shown here is derived from an EMBL/GenBank/DDBJ whole genome shotgun (WGS) entry which is preliminary data.</text>
</comment>
<organism evidence="2 3">
    <name type="scientific">Thalassiosira oceanica</name>
    <name type="common">Marine diatom</name>
    <dbReference type="NCBI Taxonomy" id="159749"/>
    <lineage>
        <taxon>Eukaryota</taxon>
        <taxon>Sar</taxon>
        <taxon>Stramenopiles</taxon>
        <taxon>Ochrophyta</taxon>
        <taxon>Bacillariophyta</taxon>
        <taxon>Coscinodiscophyceae</taxon>
        <taxon>Thalassiosirophycidae</taxon>
        <taxon>Thalassiosirales</taxon>
        <taxon>Thalassiosiraceae</taxon>
        <taxon>Thalassiosira</taxon>
    </lineage>
</organism>